<sequence>MANHNGTDSERTNQSLSEILKDFHLKHKGILGYRRMTRAINRKLGTTYNKKRILGISSIIRHS</sequence>
<organism evidence="2 3">
    <name type="scientific">Streptococcus ovuberis</name>
    <dbReference type="NCBI Taxonomy" id="1936207"/>
    <lineage>
        <taxon>Bacteria</taxon>
        <taxon>Bacillati</taxon>
        <taxon>Bacillota</taxon>
        <taxon>Bacilli</taxon>
        <taxon>Lactobacillales</taxon>
        <taxon>Streptococcaceae</taxon>
        <taxon>Streptococcus</taxon>
    </lineage>
</organism>
<evidence type="ECO:0000313" key="3">
    <source>
        <dbReference type="Proteomes" id="UP000522720"/>
    </source>
</evidence>
<reference evidence="2 3" key="1">
    <citation type="submission" date="2020-04" db="EMBL/GenBank/DDBJ databases">
        <title>MicrobeNet Type strains.</title>
        <authorList>
            <person name="Nicholson A.C."/>
        </authorList>
    </citation>
    <scope>NUCLEOTIDE SEQUENCE [LARGE SCALE GENOMIC DNA]</scope>
    <source>
        <strain evidence="2 3">CCUG 69612</strain>
    </source>
</reference>
<proteinExistence type="predicted"/>
<comment type="caution">
    <text evidence="2">The sequence shown here is derived from an EMBL/GenBank/DDBJ whole genome shotgun (WGS) entry which is preliminary data.</text>
</comment>
<keyword evidence="3" id="KW-1185">Reference proteome</keyword>
<dbReference type="Proteomes" id="UP000522720">
    <property type="component" value="Unassembled WGS sequence"/>
</dbReference>
<dbReference type="InterPro" id="IPR025948">
    <property type="entry name" value="HTH-like_dom"/>
</dbReference>
<dbReference type="EMBL" id="JAAXPR010000001">
    <property type="protein sequence ID" value="NKZ19410.1"/>
    <property type="molecule type" value="Genomic_DNA"/>
</dbReference>
<accession>A0A7X6MVY0</accession>
<gene>
    <name evidence="2" type="ORF">HF992_00830</name>
</gene>
<evidence type="ECO:0000259" key="1">
    <source>
        <dbReference type="Pfam" id="PF13276"/>
    </source>
</evidence>
<dbReference type="Pfam" id="PF13276">
    <property type="entry name" value="HTH_21"/>
    <property type="match status" value="1"/>
</dbReference>
<dbReference type="AlphaFoldDB" id="A0A7X6MVY0"/>
<feature type="domain" description="HTH-like" evidence="1">
    <location>
        <begin position="14"/>
        <end position="54"/>
    </location>
</feature>
<name>A0A7X6MVY0_9STRE</name>
<evidence type="ECO:0000313" key="2">
    <source>
        <dbReference type="EMBL" id="NKZ19410.1"/>
    </source>
</evidence>
<protein>
    <submittedName>
        <fullName evidence="2">Transposase</fullName>
    </submittedName>
</protein>